<accession>A0AAE4MJI6</accession>
<sequence length="191" mass="21542">MTYSDSDLKALGYSNKEVELLRWKSGTMNSSKLEDNLVIGQWVGSGDEDFVYHPETDETTVTIYYSVSWKKMPLMKFNDAVYFNGGEWLIDKPNSSFTADYSNGSQIQFPLYSDSAFDTYSKFPLTFSNPETKSKEQFSQGSGKMVLSHYGNVPYVTPSTTYGHYYSPFVSKHLMSTCTSSETIYNGSDSS</sequence>
<comment type="caution">
    <text evidence="1">The sequence shown here is derived from an EMBL/GenBank/DDBJ whole genome shotgun (WGS) entry which is preliminary data.</text>
</comment>
<dbReference type="AlphaFoldDB" id="A0AAE4MJI6"/>
<organism evidence="1 2">
    <name type="scientific">Methanolapillus africanus</name>
    <dbReference type="NCBI Taxonomy" id="3028297"/>
    <lineage>
        <taxon>Archaea</taxon>
        <taxon>Methanobacteriati</taxon>
        <taxon>Methanobacteriota</taxon>
        <taxon>Stenosarchaea group</taxon>
        <taxon>Methanomicrobia</taxon>
        <taxon>Methanosarcinales</taxon>
        <taxon>Methanosarcinaceae</taxon>
        <taxon>Methanolapillus</taxon>
    </lineage>
</organism>
<dbReference type="Proteomes" id="UP001271789">
    <property type="component" value="Unassembled WGS sequence"/>
</dbReference>
<protein>
    <submittedName>
        <fullName evidence="1">Uncharacterized protein</fullName>
    </submittedName>
</protein>
<gene>
    <name evidence="1" type="ORF">MsAg5_06440</name>
</gene>
<evidence type="ECO:0000313" key="1">
    <source>
        <dbReference type="EMBL" id="MDV0446788.1"/>
    </source>
</evidence>
<dbReference type="EMBL" id="JAWDKD010000013">
    <property type="protein sequence ID" value="MDV0446788.1"/>
    <property type="molecule type" value="Genomic_DNA"/>
</dbReference>
<name>A0AAE4MJI6_9EURY</name>
<evidence type="ECO:0000313" key="2">
    <source>
        <dbReference type="Proteomes" id="UP001271789"/>
    </source>
</evidence>
<dbReference type="RefSeq" id="WP_338099200.1">
    <property type="nucleotide sequence ID" value="NZ_JAWDKD010000013.1"/>
</dbReference>
<keyword evidence="2" id="KW-1185">Reference proteome</keyword>
<proteinExistence type="predicted"/>
<reference evidence="1" key="1">
    <citation type="submission" date="2023-06" db="EMBL/GenBank/DDBJ databases">
        <title>Genome sequence of Methanosarcinaceae archaeon Ag5.</title>
        <authorList>
            <person name="Protasov E."/>
            <person name="Platt K."/>
            <person name="Poehlein A."/>
            <person name="Daniel R."/>
            <person name="Brune A."/>
        </authorList>
    </citation>
    <scope>NUCLEOTIDE SEQUENCE</scope>
    <source>
        <strain evidence="1">Ag5</strain>
    </source>
</reference>